<organism evidence="1 2">
    <name type="scientific">Pleurodeles waltl</name>
    <name type="common">Iberian ribbed newt</name>
    <dbReference type="NCBI Taxonomy" id="8319"/>
    <lineage>
        <taxon>Eukaryota</taxon>
        <taxon>Metazoa</taxon>
        <taxon>Chordata</taxon>
        <taxon>Craniata</taxon>
        <taxon>Vertebrata</taxon>
        <taxon>Euteleostomi</taxon>
        <taxon>Amphibia</taxon>
        <taxon>Batrachia</taxon>
        <taxon>Caudata</taxon>
        <taxon>Salamandroidea</taxon>
        <taxon>Salamandridae</taxon>
        <taxon>Pleurodelinae</taxon>
        <taxon>Pleurodeles</taxon>
    </lineage>
</organism>
<dbReference type="AlphaFoldDB" id="A0AAV7NXA0"/>
<sequence length="79" mass="9206">MFRFHCSSGFVVHQRYSKVGRDGRVKSINYESQKPQKSVPSRLIQGPCVAFWVMWFMMFTPAEDFHLRVTTYCARVAGL</sequence>
<reference evidence="1" key="1">
    <citation type="journal article" date="2022" name="bioRxiv">
        <title>Sequencing and chromosome-scale assembly of the giantPleurodeles waltlgenome.</title>
        <authorList>
            <person name="Brown T."/>
            <person name="Elewa A."/>
            <person name="Iarovenko S."/>
            <person name="Subramanian E."/>
            <person name="Araus A.J."/>
            <person name="Petzold A."/>
            <person name="Susuki M."/>
            <person name="Suzuki K.-i.T."/>
            <person name="Hayashi T."/>
            <person name="Toyoda A."/>
            <person name="Oliveira C."/>
            <person name="Osipova E."/>
            <person name="Leigh N.D."/>
            <person name="Simon A."/>
            <person name="Yun M.H."/>
        </authorList>
    </citation>
    <scope>NUCLEOTIDE SEQUENCE</scope>
    <source>
        <strain evidence="1">20211129_DDA</strain>
        <tissue evidence="1">Liver</tissue>
    </source>
</reference>
<evidence type="ECO:0000313" key="2">
    <source>
        <dbReference type="Proteomes" id="UP001066276"/>
    </source>
</evidence>
<evidence type="ECO:0000313" key="1">
    <source>
        <dbReference type="EMBL" id="KAJ1120526.1"/>
    </source>
</evidence>
<name>A0AAV7NXA0_PLEWA</name>
<protein>
    <submittedName>
        <fullName evidence="1">Uncharacterized protein</fullName>
    </submittedName>
</protein>
<dbReference type="EMBL" id="JANPWB010000012">
    <property type="protein sequence ID" value="KAJ1120526.1"/>
    <property type="molecule type" value="Genomic_DNA"/>
</dbReference>
<dbReference type="Proteomes" id="UP001066276">
    <property type="component" value="Chromosome 8"/>
</dbReference>
<proteinExistence type="predicted"/>
<accession>A0AAV7NXA0</accession>
<comment type="caution">
    <text evidence="1">The sequence shown here is derived from an EMBL/GenBank/DDBJ whole genome shotgun (WGS) entry which is preliminary data.</text>
</comment>
<gene>
    <name evidence="1" type="ORF">NDU88_008691</name>
</gene>
<keyword evidence="2" id="KW-1185">Reference proteome</keyword>